<comment type="caution">
    <text evidence="1">The sequence shown here is derived from an EMBL/GenBank/DDBJ whole genome shotgun (WGS) entry which is preliminary data.</text>
</comment>
<dbReference type="STRING" id="1280514.AXFE_24900"/>
<gene>
    <name evidence="1" type="ORF">AXFE_24900</name>
</gene>
<organism evidence="1 2">
    <name type="scientific">Acidithrix ferrooxidans</name>
    <dbReference type="NCBI Taxonomy" id="1280514"/>
    <lineage>
        <taxon>Bacteria</taxon>
        <taxon>Bacillati</taxon>
        <taxon>Actinomycetota</taxon>
        <taxon>Acidimicrobiia</taxon>
        <taxon>Acidimicrobiales</taxon>
        <taxon>Acidimicrobiaceae</taxon>
        <taxon>Acidithrix</taxon>
    </lineage>
</organism>
<protein>
    <submittedName>
        <fullName evidence="1">Uncharacterized protein</fullName>
    </submittedName>
</protein>
<sequence length="69" mass="7491">MTALVALGIAVLALALSGAGVWALLAWRQYRRTFDIFAERLSVDTRLEQLTAQTLSAMREAARRAGGLT</sequence>
<evidence type="ECO:0000313" key="1">
    <source>
        <dbReference type="EMBL" id="KJF16628.1"/>
    </source>
</evidence>
<dbReference type="EMBL" id="JXYS01000078">
    <property type="protein sequence ID" value="KJF16628.1"/>
    <property type="molecule type" value="Genomic_DNA"/>
</dbReference>
<reference evidence="1 2" key="1">
    <citation type="submission" date="2015-01" db="EMBL/GenBank/DDBJ databases">
        <title>Draft genome of the acidophilic iron oxidizer Acidithrix ferrooxidans strain Py-F3.</title>
        <authorList>
            <person name="Poehlein A."/>
            <person name="Eisen S."/>
            <person name="Schloemann M."/>
            <person name="Johnson B.D."/>
            <person name="Daniel R."/>
            <person name="Muehling M."/>
        </authorList>
    </citation>
    <scope>NUCLEOTIDE SEQUENCE [LARGE SCALE GENOMIC DNA]</scope>
    <source>
        <strain evidence="1 2">Py-F3</strain>
    </source>
</reference>
<dbReference type="Proteomes" id="UP000032360">
    <property type="component" value="Unassembled WGS sequence"/>
</dbReference>
<dbReference type="AlphaFoldDB" id="A0A0D8HFC9"/>
<name>A0A0D8HFC9_9ACTN</name>
<accession>A0A0D8HFC9</accession>
<evidence type="ECO:0000313" key="2">
    <source>
        <dbReference type="Proteomes" id="UP000032360"/>
    </source>
</evidence>
<proteinExistence type="predicted"/>
<keyword evidence="2" id="KW-1185">Reference proteome</keyword>